<evidence type="ECO:0000313" key="4">
    <source>
        <dbReference type="Proteomes" id="UP001626549"/>
    </source>
</evidence>
<feature type="transmembrane region" description="Helical" evidence="1">
    <location>
        <begin position="52"/>
        <end position="71"/>
    </location>
</feature>
<gene>
    <name evidence="3" type="ORF">R0137_12870</name>
</gene>
<dbReference type="PANTHER" id="PTHR42208:SF1">
    <property type="entry name" value="HEAVY METAL TRANSPORTER"/>
    <property type="match status" value="1"/>
</dbReference>
<organism evidence="3 4">
    <name type="scientific">Congregibacter brevis</name>
    <dbReference type="NCBI Taxonomy" id="3081201"/>
    <lineage>
        <taxon>Bacteria</taxon>
        <taxon>Pseudomonadati</taxon>
        <taxon>Pseudomonadota</taxon>
        <taxon>Gammaproteobacteria</taxon>
        <taxon>Cellvibrionales</taxon>
        <taxon>Halieaceae</taxon>
        <taxon>Congregibacter</taxon>
    </lineage>
</organism>
<feature type="domain" description="Urease accessory protein UreH-like transmembrane" evidence="2">
    <location>
        <begin position="9"/>
        <end position="209"/>
    </location>
</feature>
<name>A0ABZ0IAH9_9GAMM</name>
<proteinExistence type="predicted"/>
<evidence type="ECO:0000256" key="1">
    <source>
        <dbReference type="SAM" id="Phobius"/>
    </source>
</evidence>
<dbReference type="Pfam" id="PF13386">
    <property type="entry name" value="DsbD_2"/>
    <property type="match status" value="1"/>
</dbReference>
<protein>
    <submittedName>
        <fullName evidence="3">Sulfite exporter TauE/SafE family protein</fullName>
    </submittedName>
</protein>
<keyword evidence="4" id="KW-1185">Reference proteome</keyword>
<reference evidence="3 4" key="1">
    <citation type="submission" date="2023-10" db="EMBL/GenBank/DDBJ databases">
        <title>Two novel species belonging to the OM43/NOR5 clade.</title>
        <authorList>
            <person name="Park M."/>
        </authorList>
    </citation>
    <scope>NUCLEOTIDE SEQUENCE [LARGE SCALE GENOMIC DNA]</scope>
    <source>
        <strain evidence="3 4">IMCC45268</strain>
    </source>
</reference>
<feature type="transmembrane region" description="Helical" evidence="1">
    <location>
        <begin position="195"/>
        <end position="215"/>
    </location>
</feature>
<dbReference type="PANTHER" id="PTHR42208">
    <property type="entry name" value="HEAVY METAL TRANSPORTER-RELATED"/>
    <property type="match status" value="1"/>
</dbReference>
<feature type="transmembrane region" description="Helical" evidence="1">
    <location>
        <begin position="130"/>
        <end position="151"/>
    </location>
</feature>
<feature type="transmembrane region" description="Helical" evidence="1">
    <location>
        <begin position="163"/>
        <end position="183"/>
    </location>
</feature>
<evidence type="ECO:0000313" key="3">
    <source>
        <dbReference type="EMBL" id="WOJ96130.1"/>
    </source>
</evidence>
<dbReference type="EMBL" id="CP136865">
    <property type="protein sequence ID" value="WOJ96130.1"/>
    <property type="molecule type" value="Genomic_DNA"/>
</dbReference>
<accession>A0ABZ0IAH9</accession>
<sequence>MISNDLLAAVGIGLAGAGHCLGMCGGIAAAINLGNGGEKRGAVTVAYHVGRISSYAALGALLGALAGSINVAQWTMVLRYIAALLLIGMGLSIADWWRGMSVLEKLGAKIWKPVQRLSSKLLPVRHWFQGYLLGLCWGLMPCGLIYSALAWSATAQDVARSGLLMLAFGIGTLPAMLSTSFGASGVQTFLRRRGLKLFIAVFLILSGIWSFAMTWNHGGHLNRPISTTVQEHSMDSSKMQHSKEHPRH</sequence>
<dbReference type="RefSeq" id="WP_407326818.1">
    <property type="nucleotide sequence ID" value="NZ_CP136865.1"/>
</dbReference>
<keyword evidence="1" id="KW-1133">Transmembrane helix</keyword>
<evidence type="ECO:0000259" key="2">
    <source>
        <dbReference type="Pfam" id="PF13386"/>
    </source>
</evidence>
<feature type="transmembrane region" description="Helical" evidence="1">
    <location>
        <begin position="77"/>
        <end position="97"/>
    </location>
</feature>
<keyword evidence="1" id="KW-0812">Transmembrane</keyword>
<feature type="transmembrane region" description="Helical" evidence="1">
    <location>
        <begin position="6"/>
        <end position="31"/>
    </location>
</feature>
<keyword evidence="1" id="KW-0472">Membrane</keyword>
<dbReference type="Proteomes" id="UP001626549">
    <property type="component" value="Chromosome"/>
</dbReference>
<dbReference type="InterPro" id="IPR039447">
    <property type="entry name" value="UreH-like_TM_dom"/>
</dbReference>